<dbReference type="GO" id="GO:0006508">
    <property type="term" value="P:proteolysis"/>
    <property type="evidence" value="ECO:0007669"/>
    <property type="project" value="UniProtKB-KW"/>
</dbReference>
<dbReference type="CDD" id="cd05476">
    <property type="entry name" value="pepsin_A_like_plant"/>
    <property type="match status" value="1"/>
</dbReference>
<dbReference type="Proteomes" id="UP001163823">
    <property type="component" value="Chromosome 3"/>
</dbReference>
<feature type="chain" id="PRO_5042118831" evidence="8">
    <location>
        <begin position="26"/>
        <end position="475"/>
    </location>
</feature>
<dbReference type="InterPro" id="IPR033121">
    <property type="entry name" value="PEPTIDASE_A1"/>
</dbReference>
<dbReference type="AlphaFoldDB" id="A0AAD7Q851"/>
<evidence type="ECO:0000256" key="5">
    <source>
        <dbReference type="ARBA" id="ARBA00023180"/>
    </source>
</evidence>
<dbReference type="GO" id="GO:0004190">
    <property type="term" value="F:aspartic-type endopeptidase activity"/>
    <property type="evidence" value="ECO:0007669"/>
    <property type="project" value="UniProtKB-KW"/>
</dbReference>
<dbReference type="PROSITE" id="PS51767">
    <property type="entry name" value="PEPTIDASE_A1"/>
    <property type="match status" value="1"/>
</dbReference>
<dbReference type="Pfam" id="PF14543">
    <property type="entry name" value="TAXi_N"/>
    <property type="match status" value="1"/>
</dbReference>
<keyword evidence="11" id="KW-1185">Reference proteome</keyword>
<dbReference type="PANTHER" id="PTHR47967:SF36">
    <property type="entry name" value="PEPTIDASE A1 DOMAIN-CONTAINING PROTEIN"/>
    <property type="match status" value="1"/>
</dbReference>
<dbReference type="InterPro" id="IPR021109">
    <property type="entry name" value="Peptidase_aspartic_dom_sf"/>
</dbReference>
<dbReference type="InterPro" id="IPR032799">
    <property type="entry name" value="TAXi_C"/>
</dbReference>
<proteinExistence type="inferred from homology"/>
<dbReference type="InterPro" id="IPR001969">
    <property type="entry name" value="Aspartic_peptidase_AS"/>
</dbReference>
<keyword evidence="2 7" id="KW-0645">Protease</keyword>
<evidence type="ECO:0000256" key="4">
    <source>
        <dbReference type="ARBA" id="ARBA00022801"/>
    </source>
</evidence>
<evidence type="ECO:0000256" key="1">
    <source>
        <dbReference type="ARBA" id="ARBA00007447"/>
    </source>
</evidence>
<evidence type="ECO:0000256" key="7">
    <source>
        <dbReference type="RuleBase" id="RU000454"/>
    </source>
</evidence>
<evidence type="ECO:0000259" key="9">
    <source>
        <dbReference type="PROSITE" id="PS51767"/>
    </source>
</evidence>
<dbReference type="InterPro" id="IPR001461">
    <property type="entry name" value="Aspartic_peptidase_A1"/>
</dbReference>
<dbReference type="GO" id="GO:0005576">
    <property type="term" value="C:extracellular region"/>
    <property type="evidence" value="ECO:0007669"/>
    <property type="project" value="TreeGrafter"/>
</dbReference>
<organism evidence="10 11">
    <name type="scientific">Quillaja saponaria</name>
    <name type="common">Soap bark tree</name>
    <dbReference type="NCBI Taxonomy" id="32244"/>
    <lineage>
        <taxon>Eukaryota</taxon>
        <taxon>Viridiplantae</taxon>
        <taxon>Streptophyta</taxon>
        <taxon>Embryophyta</taxon>
        <taxon>Tracheophyta</taxon>
        <taxon>Spermatophyta</taxon>
        <taxon>Magnoliopsida</taxon>
        <taxon>eudicotyledons</taxon>
        <taxon>Gunneridae</taxon>
        <taxon>Pentapetalae</taxon>
        <taxon>rosids</taxon>
        <taxon>fabids</taxon>
        <taxon>Fabales</taxon>
        <taxon>Quillajaceae</taxon>
        <taxon>Quillaja</taxon>
    </lineage>
</organism>
<keyword evidence="8" id="KW-0732">Signal</keyword>
<dbReference type="InterPro" id="IPR034161">
    <property type="entry name" value="Pepsin-like_plant"/>
</dbReference>
<comment type="similarity">
    <text evidence="1 7">Belongs to the peptidase A1 family.</text>
</comment>
<dbReference type="EMBL" id="JARAOO010000003">
    <property type="protein sequence ID" value="KAJ7976201.1"/>
    <property type="molecule type" value="Genomic_DNA"/>
</dbReference>
<evidence type="ECO:0000313" key="11">
    <source>
        <dbReference type="Proteomes" id="UP001163823"/>
    </source>
</evidence>
<dbReference type="Gene3D" id="2.40.70.10">
    <property type="entry name" value="Acid Proteases"/>
    <property type="match status" value="2"/>
</dbReference>
<dbReference type="Pfam" id="PF14541">
    <property type="entry name" value="TAXi_C"/>
    <property type="match status" value="1"/>
</dbReference>
<dbReference type="SUPFAM" id="SSF50630">
    <property type="entry name" value="Acid proteases"/>
    <property type="match status" value="1"/>
</dbReference>
<keyword evidence="3 7" id="KW-0064">Aspartyl protease</keyword>
<reference evidence="10" key="1">
    <citation type="journal article" date="2023" name="Science">
        <title>Elucidation of the pathway for biosynthesis of saponin adjuvants from the soapbark tree.</title>
        <authorList>
            <person name="Reed J."/>
            <person name="Orme A."/>
            <person name="El-Demerdash A."/>
            <person name="Owen C."/>
            <person name="Martin L.B.B."/>
            <person name="Misra R.C."/>
            <person name="Kikuchi S."/>
            <person name="Rejzek M."/>
            <person name="Martin A.C."/>
            <person name="Harkess A."/>
            <person name="Leebens-Mack J."/>
            <person name="Louveau T."/>
            <person name="Stephenson M.J."/>
            <person name="Osbourn A."/>
        </authorList>
    </citation>
    <scope>NUCLEOTIDE SEQUENCE</scope>
    <source>
        <strain evidence="10">S10</strain>
    </source>
</reference>
<keyword evidence="4 7" id="KW-0378">Hydrolase</keyword>
<keyword evidence="5" id="KW-0325">Glycoprotein</keyword>
<evidence type="ECO:0000256" key="2">
    <source>
        <dbReference type="ARBA" id="ARBA00022670"/>
    </source>
</evidence>
<dbReference type="PROSITE" id="PS00141">
    <property type="entry name" value="ASP_PROTEASE"/>
    <property type="match status" value="1"/>
</dbReference>
<evidence type="ECO:0000313" key="10">
    <source>
        <dbReference type="EMBL" id="KAJ7976201.1"/>
    </source>
</evidence>
<dbReference type="PANTHER" id="PTHR47967">
    <property type="entry name" value="OS07G0603500 PROTEIN-RELATED"/>
    <property type="match status" value="1"/>
</dbReference>
<comment type="caution">
    <text evidence="10">The sequence shown here is derived from an EMBL/GenBank/DDBJ whole genome shotgun (WGS) entry which is preliminary data.</text>
</comment>
<feature type="active site" evidence="6">
    <location>
        <position position="112"/>
    </location>
</feature>
<evidence type="ECO:0000256" key="3">
    <source>
        <dbReference type="ARBA" id="ARBA00022750"/>
    </source>
</evidence>
<evidence type="ECO:0000256" key="6">
    <source>
        <dbReference type="PIRSR" id="PIRSR601461-1"/>
    </source>
</evidence>
<feature type="domain" description="Peptidase A1" evidence="9">
    <location>
        <begin position="94"/>
        <end position="467"/>
    </location>
</feature>
<gene>
    <name evidence="10" type="ORF">O6P43_006018</name>
</gene>
<dbReference type="InterPro" id="IPR051708">
    <property type="entry name" value="Plant_Aspart_Prot_A1"/>
</dbReference>
<dbReference type="PRINTS" id="PR00792">
    <property type="entry name" value="PEPSIN"/>
</dbReference>
<dbReference type="KEGG" id="qsa:O6P43_006018"/>
<name>A0AAD7Q851_QUISA</name>
<evidence type="ECO:0000256" key="8">
    <source>
        <dbReference type="SAM" id="SignalP"/>
    </source>
</evidence>
<accession>A0AAD7Q851</accession>
<feature type="active site" evidence="6">
    <location>
        <position position="340"/>
    </location>
</feature>
<dbReference type="FunFam" id="2.40.70.10:FF:000120">
    <property type="entry name" value="Aspartic proteinase nepenthesin-2"/>
    <property type="match status" value="1"/>
</dbReference>
<dbReference type="FunFam" id="2.40.70.10:FF:000034">
    <property type="entry name" value="Aspartyl protease family protein"/>
    <property type="match status" value="1"/>
</dbReference>
<protein>
    <submittedName>
        <fullName evidence="10">Aspartic proteinase nepenthesin-2</fullName>
    </submittedName>
</protein>
<feature type="signal peptide" evidence="8">
    <location>
        <begin position="1"/>
        <end position="25"/>
    </location>
</feature>
<dbReference type="InterPro" id="IPR032861">
    <property type="entry name" value="TAXi_N"/>
</dbReference>
<sequence length="475" mass="51702">MASVQVVCLVSIFTLFTFTSSPSSSSPSSSTPLNLSTITIPLSHLFKHPSSDPLQTHKFIASASLNRAHHIRHPKSNSSSLSKAPIYAKSYGGYSINLSFGTPPQTIPFILDTGSSLNWFPCTSRYLCSKCSFPNIDPTKIPTFIPKNSSSSKIVGCANPKCGYIFGSSVQSRCQDCSPSSKNCSQPCPIYINQYGLGSTAGVLLSENLDFPGKIVPDFLVGCSIFSTRQPAGIAGFGRGPQSLPSQIGLKKFSYCLLPHQFDDKPESSELVLDSGSYGHAKTRGLSYTPFHKNPEVQNSAFLEYYYLTLRKIIVGDKHVKIPYQFLVPGSDGNGGTIVDSGSTFTFIERPIFELVAQEFEKQMANYTRAKAVEAQSGLRPCFDISAEKSVNFPEFTFQFKGGAKMVLPLLNYFSLIGKSGVVCLTIVSDNVGGPGVAGGPAIILGNYQQQNFYIEYDLENERFGFQHQSSKRSP</sequence>